<dbReference type="KEGG" id="mcj:MCON_1821"/>
<dbReference type="EMBL" id="CP002565">
    <property type="protein sequence ID" value="AEB68419.1"/>
    <property type="molecule type" value="Genomic_DNA"/>
</dbReference>
<sequence>MPLNEYGTFEDAYEYIWHFIEKVYSKKRLHSALDYMSPDQFELEVVLNTVA</sequence>
<dbReference type="InParanoid" id="F4BVI5"/>
<keyword evidence="2" id="KW-1185">Reference proteome</keyword>
<dbReference type="HOGENOM" id="CLU_3094079_0_0_2"/>
<evidence type="ECO:0000313" key="2">
    <source>
        <dbReference type="Proteomes" id="UP000007807"/>
    </source>
</evidence>
<proteinExistence type="predicted"/>
<accession>F4BVI5</accession>
<protein>
    <submittedName>
        <fullName evidence="1">Conserved domain protein</fullName>
    </submittedName>
</protein>
<dbReference type="AlphaFoldDB" id="F4BVI5"/>
<name>F4BVI5_METSG</name>
<gene>
    <name evidence="1" type="ordered locus">MCON_1821</name>
</gene>
<organism evidence="1 2">
    <name type="scientific">Methanothrix soehngenii (strain ATCC 5969 / DSM 3671 / JCM 10134 / NBRC 103675 / OCM 69 / GP-6)</name>
    <name type="common">Methanosaeta concilii</name>
    <dbReference type="NCBI Taxonomy" id="990316"/>
    <lineage>
        <taxon>Archaea</taxon>
        <taxon>Methanobacteriati</taxon>
        <taxon>Methanobacteriota</taxon>
        <taxon>Stenosarchaea group</taxon>
        <taxon>Methanomicrobia</taxon>
        <taxon>Methanotrichales</taxon>
        <taxon>Methanotrichaceae</taxon>
        <taxon>Methanothrix</taxon>
    </lineage>
</organism>
<evidence type="ECO:0000313" key="1">
    <source>
        <dbReference type="EMBL" id="AEB68419.1"/>
    </source>
</evidence>
<dbReference type="Proteomes" id="UP000007807">
    <property type="component" value="Chromosome"/>
</dbReference>
<dbReference type="STRING" id="990316.MCON_1821"/>
<reference evidence="1 2" key="1">
    <citation type="journal article" date="2011" name="J. Bacteriol.">
        <title>Complete genome sequence of Methanosaeta concilii, a specialist in aceticlastic methanogenesis.</title>
        <authorList>
            <person name="Barber R.D."/>
            <person name="Zhang L."/>
            <person name="Harnack M."/>
            <person name="Olson M.V."/>
            <person name="Kaul R."/>
            <person name="Ingram-Smith C."/>
            <person name="Smith K.S."/>
        </authorList>
    </citation>
    <scope>NUCLEOTIDE SEQUENCE [LARGE SCALE GENOMIC DNA]</scope>
    <source>
        <strain evidence="2">ATCC 5969 / DSM 3671 / JCM 10134 / NBRC 103675 / OCM 69 / GP-6</strain>
    </source>
</reference>